<dbReference type="InterPro" id="IPR046768">
    <property type="entry name" value="ExoX-like_C"/>
</dbReference>
<dbReference type="OrthoDB" id="951400at2"/>
<dbReference type="InterPro" id="IPR035901">
    <property type="entry name" value="GIY-YIG_endonuc_sf"/>
</dbReference>
<dbReference type="AlphaFoldDB" id="A0A2T0SYB9"/>
<dbReference type="EMBL" id="PVTE01000009">
    <property type="protein sequence ID" value="PRY38404.1"/>
    <property type="molecule type" value="Genomic_DNA"/>
</dbReference>
<keyword evidence="4" id="KW-1185">Reference proteome</keyword>
<reference evidence="3 4" key="1">
    <citation type="submission" date="2018-03" db="EMBL/GenBank/DDBJ databases">
        <title>Genomic Encyclopedia of Archaeal and Bacterial Type Strains, Phase II (KMG-II): from individual species to whole genera.</title>
        <authorList>
            <person name="Goeker M."/>
        </authorList>
    </citation>
    <scope>NUCLEOTIDE SEQUENCE [LARGE SCALE GENOMIC DNA]</scope>
    <source>
        <strain evidence="3 4">DSM 28354</strain>
    </source>
</reference>
<name>A0A2T0SYB9_9BACT</name>
<proteinExistence type="predicted"/>
<feature type="domain" description="Exodeoxyribonuclease X-like C-terminal" evidence="2">
    <location>
        <begin position="219"/>
        <end position="246"/>
    </location>
</feature>
<dbReference type="Pfam" id="PF01541">
    <property type="entry name" value="GIY-YIG"/>
    <property type="match status" value="1"/>
</dbReference>
<evidence type="ECO:0000259" key="1">
    <source>
        <dbReference type="Pfam" id="PF01541"/>
    </source>
</evidence>
<sequence>MTADQTPETTPEAPFIVYSDWYNAPQRNHKEIGYIYYLYHDNILIYIGQTTNLQGRIGAHSTNKHFTRYRYEEVFLSDLTAVERKRIEYFKPILNIQYKPRGGDLYQIIGDYIHIEDKGSYLLNGVNKSPLSYTHYDPSTNTFDIVTRDYSKLYTWLQYKLDTMKSEFIHGEWGQQYQIGRLRLKTYNRKEATFCKPDQPDNLHRINLLTVKDSVVIPFGKHRMKSLAEIKKIDPNYVEWALENLDFSTFMSKTDYYRKNGKKPIIKDETIRVNMPSRGYHN</sequence>
<dbReference type="Pfam" id="PF20600">
    <property type="entry name" value="ExoX-like_C"/>
    <property type="match status" value="1"/>
</dbReference>
<evidence type="ECO:0000259" key="2">
    <source>
        <dbReference type="Pfam" id="PF20600"/>
    </source>
</evidence>
<feature type="domain" description="GIY-YIG" evidence="1">
    <location>
        <begin position="33"/>
        <end position="71"/>
    </location>
</feature>
<accession>A0A2T0SYB9</accession>
<evidence type="ECO:0000313" key="4">
    <source>
        <dbReference type="Proteomes" id="UP000238375"/>
    </source>
</evidence>
<dbReference type="CDD" id="cd00719">
    <property type="entry name" value="GIY-YIG_SF"/>
    <property type="match status" value="1"/>
</dbReference>
<comment type="caution">
    <text evidence="3">The sequence shown here is derived from an EMBL/GenBank/DDBJ whole genome shotgun (WGS) entry which is preliminary data.</text>
</comment>
<gene>
    <name evidence="3" type="ORF">CLV58_109131</name>
</gene>
<dbReference type="InterPro" id="IPR000305">
    <property type="entry name" value="GIY-YIG_endonuc"/>
</dbReference>
<dbReference type="RefSeq" id="WP_106138135.1">
    <property type="nucleotide sequence ID" value="NZ_PVTE01000009.1"/>
</dbReference>
<evidence type="ECO:0000313" key="3">
    <source>
        <dbReference type="EMBL" id="PRY38404.1"/>
    </source>
</evidence>
<protein>
    <submittedName>
        <fullName evidence="3">GIY-YIG catalytic domain-containing protein</fullName>
    </submittedName>
</protein>
<dbReference type="Proteomes" id="UP000238375">
    <property type="component" value="Unassembled WGS sequence"/>
</dbReference>
<organism evidence="3 4">
    <name type="scientific">Spirosoma oryzae</name>
    <dbReference type="NCBI Taxonomy" id="1469603"/>
    <lineage>
        <taxon>Bacteria</taxon>
        <taxon>Pseudomonadati</taxon>
        <taxon>Bacteroidota</taxon>
        <taxon>Cytophagia</taxon>
        <taxon>Cytophagales</taxon>
        <taxon>Cytophagaceae</taxon>
        <taxon>Spirosoma</taxon>
    </lineage>
</organism>
<dbReference type="SUPFAM" id="SSF82771">
    <property type="entry name" value="GIY-YIG endonuclease"/>
    <property type="match status" value="1"/>
</dbReference>